<sequence>MNINARGNLICMRAQAAAMLKQEPKTWTSRNGTRNIGRGVIVNVASANSYVGLPGKASYTISKHASMATTKMAAMDHSPQGICVNAVCPTWVRTQLERNPEVRGMISAVVPIRRAAECEEVSDTIVFLCSPAASYINGTGLLIDAGVTTTVRLF</sequence>
<dbReference type="InterPro" id="IPR002347">
    <property type="entry name" value="SDR_fam"/>
</dbReference>
<proteinExistence type="inferred from homology"/>
<dbReference type="Pfam" id="PF13561">
    <property type="entry name" value="adh_short_C2"/>
    <property type="match status" value="1"/>
</dbReference>
<dbReference type="PRINTS" id="PR00081">
    <property type="entry name" value="GDHRDH"/>
</dbReference>
<dbReference type="EMBL" id="JBAWTH010000013">
    <property type="protein sequence ID" value="KAL2289326.1"/>
    <property type="molecule type" value="Genomic_DNA"/>
</dbReference>
<evidence type="ECO:0000256" key="2">
    <source>
        <dbReference type="ARBA" id="ARBA00023002"/>
    </source>
</evidence>
<accession>A0ABR4F3Q7</accession>
<comment type="caution">
    <text evidence="3">The sequence shown here is derived from an EMBL/GenBank/DDBJ whole genome shotgun (WGS) entry which is preliminary data.</text>
</comment>
<dbReference type="Proteomes" id="UP001600888">
    <property type="component" value="Unassembled WGS sequence"/>
</dbReference>
<protein>
    <submittedName>
        <fullName evidence="3">Uncharacterized protein</fullName>
    </submittedName>
</protein>
<evidence type="ECO:0000313" key="3">
    <source>
        <dbReference type="EMBL" id="KAL2289326.1"/>
    </source>
</evidence>
<dbReference type="SUPFAM" id="SSF51735">
    <property type="entry name" value="NAD(P)-binding Rossmann-fold domains"/>
    <property type="match status" value="1"/>
</dbReference>
<keyword evidence="4" id="KW-1185">Reference proteome</keyword>
<keyword evidence="2" id="KW-0560">Oxidoreductase</keyword>
<organism evidence="3 4">
    <name type="scientific">Diaporthe vaccinii</name>
    <dbReference type="NCBI Taxonomy" id="105482"/>
    <lineage>
        <taxon>Eukaryota</taxon>
        <taxon>Fungi</taxon>
        <taxon>Dikarya</taxon>
        <taxon>Ascomycota</taxon>
        <taxon>Pezizomycotina</taxon>
        <taxon>Sordariomycetes</taxon>
        <taxon>Sordariomycetidae</taxon>
        <taxon>Diaporthales</taxon>
        <taxon>Diaporthaceae</taxon>
        <taxon>Diaporthe</taxon>
        <taxon>Diaporthe eres species complex</taxon>
    </lineage>
</organism>
<evidence type="ECO:0000256" key="1">
    <source>
        <dbReference type="ARBA" id="ARBA00006484"/>
    </source>
</evidence>
<gene>
    <name evidence="3" type="ORF">FJTKL_02329</name>
</gene>
<reference evidence="3 4" key="1">
    <citation type="submission" date="2024-03" db="EMBL/GenBank/DDBJ databases">
        <title>A high-quality draft genome sequence of Diaporthe vaccinii, a causative agent of upright dieback and viscid rot disease in cranberry plants.</title>
        <authorList>
            <person name="Sarrasin M."/>
            <person name="Lang B.F."/>
            <person name="Burger G."/>
        </authorList>
    </citation>
    <scope>NUCLEOTIDE SEQUENCE [LARGE SCALE GENOMIC DNA]</scope>
    <source>
        <strain evidence="3 4">IS7</strain>
    </source>
</reference>
<dbReference type="Gene3D" id="3.40.50.720">
    <property type="entry name" value="NAD(P)-binding Rossmann-like Domain"/>
    <property type="match status" value="1"/>
</dbReference>
<evidence type="ECO:0000313" key="4">
    <source>
        <dbReference type="Proteomes" id="UP001600888"/>
    </source>
</evidence>
<comment type="similarity">
    <text evidence="1">Belongs to the short-chain dehydrogenases/reductases (SDR) family.</text>
</comment>
<dbReference type="PANTHER" id="PTHR24321:SF12">
    <property type="entry name" value="SHORT-CHAIN DEHYDROGENASE_REDUCTASE FAMILY, PUTATIVE (AFU_ORTHOLOGUE AFUA_5G14340)-RELATED"/>
    <property type="match status" value="1"/>
</dbReference>
<dbReference type="PANTHER" id="PTHR24321">
    <property type="entry name" value="DEHYDROGENASES, SHORT CHAIN"/>
    <property type="match status" value="1"/>
</dbReference>
<dbReference type="CDD" id="cd05233">
    <property type="entry name" value="SDR_c"/>
    <property type="match status" value="1"/>
</dbReference>
<name>A0ABR4F3Q7_9PEZI</name>
<dbReference type="InterPro" id="IPR036291">
    <property type="entry name" value="NAD(P)-bd_dom_sf"/>
</dbReference>